<dbReference type="Proteomes" id="UP000035514">
    <property type="component" value="Unassembled WGS sequence"/>
</dbReference>
<dbReference type="Pfam" id="PF03374">
    <property type="entry name" value="ANT"/>
    <property type="match status" value="1"/>
</dbReference>
<reference evidence="2 3" key="1">
    <citation type="submission" date="2014-01" db="EMBL/GenBank/DDBJ databases">
        <title>Development of a Comparative Genomic Fingerprinting Assay for High Resolution Genotyping of Arcobacter butzleri.</title>
        <authorList>
            <person name="Webb A.L."/>
            <person name="Inglis G.D."/>
            <person name="Kruczkiewicz P."/>
            <person name="Selinger L.B."/>
            <person name="Taboada E.N."/>
        </authorList>
    </citation>
    <scope>NUCLEOTIDE SEQUENCE [LARGE SCALE GENOMIC DNA]</scope>
    <source>
        <strain evidence="2 3">L348</strain>
    </source>
</reference>
<dbReference type="AlphaFoldDB" id="A0A0G9JRD2"/>
<protein>
    <recommendedName>
        <fullName evidence="1">Antirepressor protein C-terminal domain-containing protein</fullName>
    </recommendedName>
</protein>
<dbReference type="RefSeq" id="WP_193376774.1">
    <property type="nucleotide sequence ID" value="NZ_JAIQ01000165.1"/>
</dbReference>
<evidence type="ECO:0000313" key="3">
    <source>
        <dbReference type="Proteomes" id="UP000035514"/>
    </source>
</evidence>
<gene>
    <name evidence="2" type="ORF">AA20_11530</name>
</gene>
<dbReference type="InterPro" id="IPR014054">
    <property type="entry name" value="Phage_regulatory_Rha"/>
</dbReference>
<dbReference type="GO" id="GO:0003677">
    <property type="term" value="F:DNA binding"/>
    <property type="evidence" value="ECO:0007669"/>
    <property type="project" value="InterPro"/>
</dbReference>
<evidence type="ECO:0000259" key="1">
    <source>
        <dbReference type="Pfam" id="PF03374"/>
    </source>
</evidence>
<dbReference type="PATRIC" id="fig|1447256.3.peg.2261"/>
<dbReference type="InterPro" id="IPR005039">
    <property type="entry name" value="Ant_C"/>
</dbReference>
<proteinExistence type="predicted"/>
<dbReference type="Pfam" id="PF09669">
    <property type="entry name" value="Phage_pRha"/>
    <property type="match status" value="1"/>
</dbReference>
<organism evidence="2 3">
    <name type="scientific">Aliarcobacter butzleri L348</name>
    <dbReference type="NCBI Taxonomy" id="1447256"/>
    <lineage>
        <taxon>Bacteria</taxon>
        <taxon>Pseudomonadati</taxon>
        <taxon>Campylobacterota</taxon>
        <taxon>Epsilonproteobacteria</taxon>
        <taxon>Campylobacterales</taxon>
        <taxon>Arcobacteraceae</taxon>
        <taxon>Aliarcobacter</taxon>
    </lineage>
</organism>
<dbReference type="EMBL" id="JAIQ01000165">
    <property type="protein sequence ID" value="KLD96720.1"/>
    <property type="molecule type" value="Genomic_DNA"/>
</dbReference>
<evidence type="ECO:0000313" key="2">
    <source>
        <dbReference type="EMBL" id="KLD96720.1"/>
    </source>
</evidence>
<accession>A0A0G9JRD2</accession>
<name>A0A0G9JRD2_9BACT</name>
<comment type="caution">
    <text evidence="2">The sequence shown here is derived from an EMBL/GenBank/DDBJ whole genome shotgun (WGS) entry which is preliminary data.</text>
</comment>
<sequence length="248" mass="28544">MSANIQPDLFNQNLVQEKDGELLVSSITVAENIDLLHDSLLSSISKYENELREFGDLKEQDFKESLNISNNKSLLKQRKAYLLNENQTMLLINLSRNTDLVIRFKVNLTKAFSIMKNKLFQKNLPTPLETARMLVQVLEEKEALLLTNKALEKQNTILMHTNNTYTATELAKELGLKSATILNQKLADMKVQYKVNNSWVFYSKYADLGYTSIKQHILENGKEIYDRKFTQTGRDFILKLFEIEGSAI</sequence>
<feature type="domain" description="Antirepressor protein C-terminal" evidence="1">
    <location>
        <begin position="158"/>
        <end position="241"/>
    </location>
</feature>